<proteinExistence type="predicted"/>
<accession>H2XZL0</accession>
<organism evidence="1 2">
    <name type="scientific">Ciona intestinalis</name>
    <name type="common">Transparent sea squirt</name>
    <name type="synonym">Ascidia intestinalis</name>
    <dbReference type="NCBI Taxonomy" id="7719"/>
    <lineage>
        <taxon>Eukaryota</taxon>
        <taxon>Metazoa</taxon>
        <taxon>Chordata</taxon>
        <taxon>Tunicata</taxon>
        <taxon>Ascidiacea</taxon>
        <taxon>Phlebobranchia</taxon>
        <taxon>Cionidae</taxon>
        <taxon>Ciona</taxon>
    </lineage>
</organism>
<sequence length="176" mass="20031">MEELQQEPIQVNIIVNRHDNRSTGVHIERTDQVVHNVEQSTVTSTPPLIKDVESNQGSYSGFLQSDVTSRKPTFEEMFSPGIVELLEDRKYSEAYCVSRKRMKIDSAFIGPRDLTIHYVCCILVEESNEAIQIREQLKTTIQQRSEFTAAKIKTHADVLVSKGKVMEAILFYQIAA</sequence>
<reference evidence="1" key="4">
    <citation type="submission" date="2025-09" db="UniProtKB">
        <authorList>
            <consortium name="Ensembl"/>
        </authorList>
    </citation>
    <scope>IDENTIFICATION</scope>
</reference>
<keyword evidence="2" id="KW-1185">Reference proteome</keyword>
<dbReference type="EMBL" id="EAAA01000906">
    <property type="status" value="NOT_ANNOTATED_CDS"/>
    <property type="molecule type" value="Genomic_DNA"/>
</dbReference>
<dbReference type="Proteomes" id="UP000008144">
    <property type="component" value="Chromosome 12"/>
</dbReference>
<dbReference type="AlphaFoldDB" id="H2XZL0"/>
<evidence type="ECO:0000313" key="2">
    <source>
        <dbReference type="Proteomes" id="UP000008144"/>
    </source>
</evidence>
<protein>
    <submittedName>
        <fullName evidence="1">Uncharacterized protein</fullName>
    </submittedName>
</protein>
<dbReference type="Ensembl" id="ENSCINT00000037150.1">
    <property type="protein sequence ID" value="ENSCINP00000035094.1"/>
    <property type="gene ID" value="ENSCING00000023226.1"/>
</dbReference>
<dbReference type="HOGENOM" id="CLU_101215_0_0_1"/>
<name>H2XZL0_CIOIN</name>
<evidence type="ECO:0000313" key="1">
    <source>
        <dbReference type="Ensembl" id="ENSCINP00000035094.1"/>
    </source>
</evidence>
<reference evidence="1" key="2">
    <citation type="journal article" date="2008" name="Genome Biol.">
        <title>Improved genome assembly and evidence-based global gene model set for the chordate Ciona intestinalis: new insight into intron and operon populations.</title>
        <authorList>
            <person name="Satou Y."/>
            <person name="Mineta K."/>
            <person name="Ogasawara M."/>
            <person name="Sasakura Y."/>
            <person name="Shoguchi E."/>
            <person name="Ueno K."/>
            <person name="Yamada L."/>
            <person name="Matsumoto J."/>
            <person name="Wasserscheid J."/>
            <person name="Dewar K."/>
            <person name="Wiley G.B."/>
            <person name="Macmil S.L."/>
            <person name="Roe B.A."/>
            <person name="Zeller R.W."/>
            <person name="Hastings K.E."/>
            <person name="Lemaire P."/>
            <person name="Lindquist E."/>
            <person name="Endo T."/>
            <person name="Hotta K."/>
            <person name="Inaba K."/>
        </authorList>
    </citation>
    <scope>NUCLEOTIDE SEQUENCE [LARGE SCALE GENOMIC DNA]</scope>
    <source>
        <strain evidence="1">wild type</strain>
    </source>
</reference>
<dbReference type="InParanoid" id="H2XZL0"/>
<dbReference type="GeneTree" id="ENSGT00390000004858"/>
<reference evidence="1" key="3">
    <citation type="submission" date="2025-08" db="UniProtKB">
        <authorList>
            <consortium name="Ensembl"/>
        </authorList>
    </citation>
    <scope>IDENTIFICATION</scope>
</reference>
<reference evidence="2" key="1">
    <citation type="journal article" date="2002" name="Science">
        <title>The draft genome of Ciona intestinalis: insights into chordate and vertebrate origins.</title>
        <authorList>
            <person name="Dehal P."/>
            <person name="Satou Y."/>
            <person name="Campbell R.K."/>
            <person name="Chapman J."/>
            <person name="Degnan B."/>
            <person name="De Tomaso A."/>
            <person name="Davidson B."/>
            <person name="Di Gregorio A."/>
            <person name="Gelpke M."/>
            <person name="Goodstein D.M."/>
            <person name="Harafuji N."/>
            <person name="Hastings K.E."/>
            <person name="Ho I."/>
            <person name="Hotta K."/>
            <person name="Huang W."/>
            <person name="Kawashima T."/>
            <person name="Lemaire P."/>
            <person name="Martinez D."/>
            <person name="Meinertzhagen I.A."/>
            <person name="Necula S."/>
            <person name="Nonaka M."/>
            <person name="Putnam N."/>
            <person name="Rash S."/>
            <person name="Saiga H."/>
            <person name="Satake M."/>
            <person name="Terry A."/>
            <person name="Yamada L."/>
            <person name="Wang H.G."/>
            <person name="Awazu S."/>
            <person name="Azumi K."/>
            <person name="Boore J."/>
            <person name="Branno M."/>
            <person name="Chin-Bow S."/>
            <person name="DeSantis R."/>
            <person name="Doyle S."/>
            <person name="Francino P."/>
            <person name="Keys D.N."/>
            <person name="Haga S."/>
            <person name="Hayashi H."/>
            <person name="Hino K."/>
            <person name="Imai K.S."/>
            <person name="Inaba K."/>
            <person name="Kano S."/>
            <person name="Kobayashi K."/>
            <person name="Kobayashi M."/>
            <person name="Lee B.I."/>
            <person name="Makabe K.W."/>
            <person name="Manohar C."/>
            <person name="Matassi G."/>
            <person name="Medina M."/>
            <person name="Mochizuki Y."/>
            <person name="Mount S."/>
            <person name="Morishita T."/>
            <person name="Miura S."/>
            <person name="Nakayama A."/>
            <person name="Nishizaka S."/>
            <person name="Nomoto H."/>
            <person name="Ohta F."/>
            <person name="Oishi K."/>
            <person name="Rigoutsos I."/>
            <person name="Sano M."/>
            <person name="Sasaki A."/>
            <person name="Sasakura Y."/>
            <person name="Shoguchi E."/>
            <person name="Shin-i T."/>
            <person name="Spagnuolo A."/>
            <person name="Stainier D."/>
            <person name="Suzuki M.M."/>
            <person name="Tassy O."/>
            <person name="Takatori N."/>
            <person name="Tokuoka M."/>
            <person name="Yagi K."/>
            <person name="Yoshizaki F."/>
            <person name="Wada S."/>
            <person name="Zhang C."/>
            <person name="Hyatt P.D."/>
            <person name="Larimer F."/>
            <person name="Detter C."/>
            <person name="Doggett N."/>
            <person name="Glavina T."/>
            <person name="Hawkins T."/>
            <person name="Richardson P."/>
            <person name="Lucas S."/>
            <person name="Kohara Y."/>
            <person name="Levine M."/>
            <person name="Satoh N."/>
            <person name="Rokhsar D.S."/>
        </authorList>
    </citation>
    <scope>NUCLEOTIDE SEQUENCE [LARGE SCALE GENOMIC DNA]</scope>
</reference>